<proteinExistence type="predicted"/>
<dbReference type="EMBL" id="BK014956">
    <property type="protein sequence ID" value="DAD84246.1"/>
    <property type="molecule type" value="Genomic_DNA"/>
</dbReference>
<accession>A0A8S5MPN4</accession>
<evidence type="ECO:0000313" key="1">
    <source>
        <dbReference type="EMBL" id="DAD84246.1"/>
    </source>
</evidence>
<protein>
    <submittedName>
        <fullName evidence="1">Uncharacterized protein</fullName>
    </submittedName>
</protein>
<sequence length="579" mass="61322">MATLTLNNGIGNLDPESSLGKLYGRIFDMMRGANNVETTDYTQPPYTVDGIPDTGLISAKVAEESEVMMKNAAFDWANLLSTSGIGGGGSAGGCILRAGDSMRGLLGALYGFKAGYDGVMIFETIQTPGGTPLAHVAGDLQVDGKLDLSDTGIYFNKHQSIYYGDGTLKIDSPDIGLKGDVTVDGTSTLGDVVIDSSGIHQGTHEYYHSGNSNKADVDWTMHDAYVEGDLHVKGDQHLGGRLVALHGFDLGENNVKVLYSAYDATGDVVSVHLDRDLEIATRYGVKIGGKYIVKERGVGTGIISLCAPGMTLNLGDSDGVTATSKMTLQSDLFIYSGDYAVVTKEGAGCFKNGLLAGCGNAGSTVMSTYSGVDGDCGVTFQKKIRLGTDSGPALFAGSQSLVDLTIPYTHTSADGVPVHENIALLLDYEPTTSLLAAQDTDWSATFCFDTEAEMFAFKKPVESGRFSIISNKCKTYLGEGVLFFNDGIFIEGVADGMAFTGNAYFNGDVGTQRFASGFAGYGWGIHKDPLTGDYHATFDGVIIRKKARFYELEVQKMSVTNGSLWVTDSCSGDIVTAIA</sequence>
<reference evidence="1" key="1">
    <citation type="journal article" date="2021" name="Proc. Natl. Acad. Sci. U.S.A.">
        <title>A Catalog of Tens of Thousands of Viruses from Human Metagenomes Reveals Hidden Associations with Chronic Diseases.</title>
        <authorList>
            <person name="Tisza M.J."/>
            <person name="Buck C.B."/>
        </authorList>
    </citation>
    <scope>NUCLEOTIDE SEQUENCE</scope>
    <source>
        <strain evidence="1">Ct0sl4</strain>
    </source>
</reference>
<name>A0A8S5MPN4_9VIRU</name>
<organism evidence="1">
    <name type="scientific">virus sp. ct0sl4</name>
    <dbReference type="NCBI Taxonomy" id="2826788"/>
    <lineage>
        <taxon>Viruses</taxon>
    </lineage>
</organism>